<evidence type="ECO:0000313" key="1">
    <source>
        <dbReference type="EMBL" id="RSK47500.1"/>
    </source>
</evidence>
<dbReference type="Pfam" id="PF18939">
    <property type="entry name" value="DUF5686"/>
    <property type="match status" value="1"/>
</dbReference>
<gene>
    <name evidence="1" type="ORF">EI291_14675</name>
</gene>
<dbReference type="InterPro" id="IPR008969">
    <property type="entry name" value="CarboxyPept-like_regulatory"/>
</dbReference>
<keyword evidence="2" id="KW-1185">Reference proteome</keyword>
<keyword evidence="1" id="KW-0378">Hydrolase</keyword>
<evidence type="ECO:0000313" key="2">
    <source>
        <dbReference type="Proteomes" id="UP000273500"/>
    </source>
</evidence>
<dbReference type="EMBL" id="RWIT01000008">
    <property type="protein sequence ID" value="RSK47500.1"/>
    <property type="molecule type" value="Genomic_DNA"/>
</dbReference>
<accession>A0A428KM36</accession>
<sequence length="876" mass="97559">MSSIVRVVLLITVFAWVFSLPARAGLARGHVRDQAGAGLGFAAVAVRGTALSTATNEQGAYQLRLPAGRHELVFQYVGYQTQTASVRVPAGDSVAVLDVALIQLSVQLGEVVVRSTDRDPAYALVQQAIRWRPYHQREVAAYRARTYLKSVFGLREIPGKLLGMRLPAPEPGTDPKVLRLEETVTELGFRQPGPVQERVLSTRVSGRSQEFGRGRASNQFSIYQNQQRVNIAAQALVSPIADGALHYYTYELIGTTRQDGLTLHQIRVAPRRPQTPAYSGMIYLVDGTWRLHSVQLTVSPQLLKDGFESLRVEQQYMPAPGSPDVWVLQSQKFQFSFSFLGIKGGGTSQLVYLNYRQVVPTFARRPADEMTAPVATQSAANSIQPQAPLPGPALRGLARRARQQVRRAALPADSLDLRPGEVQRVEAGANTRSAAYWDQIRPVPLTLDEQRDYRLRDSLEAHRSSRAYQDSVDRRQNRIHISRLLLTGYTWNNSFRQRRLQVAPLGECLAYNTVEGGVIHALGTYQQQLSGGRVLQLRPALRYGAAARLLSPYLAVSYEYQPQRRAVVEVGGGRRIVDFNDRTQLTPLVNTHYTLYRSRNLAKLYQLQDISLGYGRDLTAGLRLYTQVAWADRLRLQNHSAARIIDVPGREFTSNEPVSQESGPAASRSQALTLALELSWKPGQQYISQPDKTIMLGSRFPLLRLRAVQALGGILGADVRYTQVLAGLDHTQALGRLGVGQLSVTGGGFLGSPRLEFMDYRHFAGNQTILPTNFGRFQLLDYYAFSTRRQFLEGHYQQFFRGVLLNRVPLLRTLKLQEVGSVHYLHTAALGHYLEVGGGLQRDLLSLHLRADVVTTVLPGQAPRATGPRLRVWRDL</sequence>
<dbReference type="GO" id="GO:0004180">
    <property type="term" value="F:carboxypeptidase activity"/>
    <property type="evidence" value="ECO:0007669"/>
    <property type="project" value="UniProtKB-KW"/>
</dbReference>
<dbReference type="Pfam" id="PF13715">
    <property type="entry name" value="CarbopepD_reg_2"/>
    <property type="match status" value="1"/>
</dbReference>
<proteinExistence type="predicted"/>
<keyword evidence="1" id="KW-0121">Carboxypeptidase</keyword>
<reference evidence="1 2" key="1">
    <citation type="submission" date="2018-12" db="EMBL/GenBank/DDBJ databases">
        <authorList>
            <person name="Feng G."/>
            <person name="Zhu H."/>
        </authorList>
    </citation>
    <scope>NUCLEOTIDE SEQUENCE [LARGE SCALE GENOMIC DNA]</scope>
    <source>
        <strain evidence="1 2">KCTC 12533</strain>
    </source>
</reference>
<keyword evidence="1" id="KW-0645">Protease</keyword>
<name>A0A428KM36_9BACT</name>
<dbReference type="SUPFAM" id="SSF49464">
    <property type="entry name" value="Carboxypeptidase regulatory domain-like"/>
    <property type="match status" value="1"/>
</dbReference>
<protein>
    <submittedName>
        <fullName evidence="1">Carboxypeptidase-like regulatory domain-containing protein</fullName>
    </submittedName>
</protein>
<organism evidence="1 2">
    <name type="scientific">Hymenobacter rigui</name>
    <dbReference type="NCBI Taxonomy" id="334424"/>
    <lineage>
        <taxon>Bacteria</taxon>
        <taxon>Pseudomonadati</taxon>
        <taxon>Bacteroidota</taxon>
        <taxon>Cytophagia</taxon>
        <taxon>Cytophagales</taxon>
        <taxon>Hymenobacteraceae</taxon>
        <taxon>Hymenobacter</taxon>
    </lineage>
</organism>
<dbReference type="RefSeq" id="WP_125421377.1">
    <property type="nucleotide sequence ID" value="NZ_RWIT01000008.1"/>
</dbReference>
<dbReference type="OrthoDB" id="983143at2"/>
<dbReference type="InterPro" id="IPR043741">
    <property type="entry name" value="DUF5686"/>
</dbReference>
<dbReference type="Gene3D" id="2.60.40.1120">
    <property type="entry name" value="Carboxypeptidase-like, regulatory domain"/>
    <property type="match status" value="1"/>
</dbReference>
<dbReference type="Proteomes" id="UP000273500">
    <property type="component" value="Unassembled WGS sequence"/>
</dbReference>
<dbReference type="AlphaFoldDB" id="A0A428KM36"/>
<comment type="caution">
    <text evidence="1">The sequence shown here is derived from an EMBL/GenBank/DDBJ whole genome shotgun (WGS) entry which is preliminary data.</text>
</comment>